<dbReference type="GO" id="GO:0000155">
    <property type="term" value="F:phosphorelay sensor kinase activity"/>
    <property type="evidence" value="ECO:0007669"/>
    <property type="project" value="InterPro"/>
</dbReference>
<feature type="transmembrane region" description="Helical" evidence="4">
    <location>
        <begin position="191"/>
        <end position="210"/>
    </location>
</feature>
<gene>
    <name evidence="6" type="ORF">CMUST_03115</name>
</gene>
<evidence type="ECO:0000313" key="6">
    <source>
        <dbReference type="EMBL" id="AKK04967.1"/>
    </source>
</evidence>
<dbReference type="KEGG" id="cmv:CMUST_03115"/>
<accession>A0A0G3H1H6</accession>
<dbReference type="PANTHER" id="PTHR24421:SF63">
    <property type="entry name" value="SENSOR HISTIDINE KINASE DESK"/>
    <property type="match status" value="1"/>
</dbReference>
<dbReference type="GO" id="GO:0046983">
    <property type="term" value="F:protein dimerization activity"/>
    <property type="evidence" value="ECO:0007669"/>
    <property type="project" value="InterPro"/>
</dbReference>
<dbReference type="Gene3D" id="1.20.5.1930">
    <property type="match status" value="1"/>
</dbReference>
<evidence type="ECO:0000259" key="5">
    <source>
        <dbReference type="Pfam" id="PF07730"/>
    </source>
</evidence>
<evidence type="ECO:0000256" key="3">
    <source>
        <dbReference type="ARBA" id="ARBA00023012"/>
    </source>
</evidence>
<dbReference type="InterPro" id="IPR011712">
    <property type="entry name" value="Sig_transdc_His_kin_sub3_dim/P"/>
</dbReference>
<dbReference type="EC" id="2.7.13.3" evidence="6"/>
<name>A0A0G3H1H6_9CORY</name>
<feature type="transmembrane region" description="Helical" evidence="4">
    <location>
        <begin position="143"/>
        <end position="160"/>
    </location>
</feature>
<dbReference type="PATRIC" id="fig|571915.4.peg.658"/>
<proteinExistence type="predicted"/>
<keyword evidence="4" id="KW-0472">Membrane</keyword>
<feature type="domain" description="Signal transduction histidine kinase subgroup 3 dimerisation and phosphoacceptor" evidence="5">
    <location>
        <begin position="232"/>
        <end position="294"/>
    </location>
</feature>
<feature type="transmembrane region" description="Helical" evidence="4">
    <location>
        <begin position="116"/>
        <end position="137"/>
    </location>
</feature>
<keyword evidence="4" id="KW-1133">Transmembrane helix</keyword>
<dbReference type="GO" id="GO:0016020">
    <property type="term" value="C:membrane"/>
    <property type="evidence" value="ECO:0007669"/>
    <property type="project" value="InterPro"/>
</dbReference>
<feature type="transmembrane region" description="Helical" evidence="4">
    <location>
        <begin position="44"/>
        <end position="66"/>
    </location>
</feature>
<dbReference type="InterPro" id="IPR036890">
    <property type="entry name" value="HATPase_C_sf"/>
</dbReference>
<protein>
    <submittedName>
        <fullName evidence="6">Histidine kinase</fullName>
        <ecNumber evidence="6">2.7.13.3</ecNumber>
    </submittedName>
</protein>
<dbReference type="Pfam" id="PF07730">
    <property type="entry name" value="HisKA_3"/>
    <property type="match status" value="1"/>
</dbReference>
<keyword evidence="2 6" id="KW-0418">Kinase</keyword>
<sequence length="409" mass="44916">MGCGEVHEVGNQPVAELIKSSVMRFLDAVRSWLRTLSDVDKFVFYMRWSLHAGVLVLLFVSFQPAWESRDLVTFDFHTVLWVVMTLTHFLVVTVVLERVPELNSKQRHHADGWKNIGLSLFWITVGAAMVVTTFSSMSGSSPVMAGAVVFAFGCVGLVYSTFSRYPWVKTIIAAIATFIAVKHQIINSPAMIVGFTVFVVGISRVSMWSSKTVKELDRARNLESQLQVSDQRLRFAQELHDTLGQHLAAMSVKTELAIALDKKGDSRITEELLELQKLIRLSRTDMGQVVEGYRGIDPKRELDGARALLSSVGIAVTVIGEVSDIPTRCHDTAAWFIREAATNVVKHADATAVTFELSPRSVTVTNDGATAAIGQMGGLAALRQRAATIGAQIVITGNPPEFSVELKWG</sequence>
<keyword evidence="7" id="KW-1185">Reference proteome</keyword>
<organism evidence="6 7">
    <name type="scientific">Corynebacterium mustelae</name>
    <dbReference type="NCBI Taxonomy" id="571915"/>
    <lineage>
        <taxon>Bacteria</taxon>
        <taxon>Bacillati</taxon>
        <taxon>Actinomycetota</taxon>
        <taxon>Actinomycetes</taxon>
        <taxon>Mycobacteriales</taxon>
        <taxon>Corynebacteriaceae</taxon>
        <taxon>Corynebacterium</taxon>
    </lineage>
</organism>
<dbReference type="Proteomes" id="UP000035199">
    <property type="component" value="Chromosome"/>
</dbReference>
<dbReference type="InterPro" id="IPR050482">
    <property type="entry name" value="Sensor_HK_TwoCompSys"/>
</dbReference>
<dbReference type="AlphaFoldDB" id="A0A0G3H1H6"/>
<evidence type="ECO:0000256" key="1">
    <source>
        <dbReference type="ARBA" id="ARBA00022679"/>
    </source>
</evidence>
<keyword evidence="3" id="KW-0902">Two-component regulatory system</keyword>
<keyword evidence="1 6" id="KW-0808">Transferase</keyword>
<dbReference type="STRING" id="571915.CMUST_03115"/>
<keyword evidence="4" id="KW-0812">Transmembrane</keyword>
<dbReference type="EMBL" id="CP011542">
    <property type="protein sequence ID" value="AKK04967.1"/>
    <property type="molecule type" value="Genomic_DNA"/>
</dbReference>
<evidence type="ECO:0000313" key="7">
    <source>
        <dbReference type="Proteomes" id="UP000035199"/>
    </source>
</evidence>
<dbReference type="Gene3D" id="3.30.565.10">
    <property type="entry name" value="Histidine kinase-like ATPase, C-terminal domain"/>
    <property type="match status" value="1"/>
</dbReference>
<dbReference type="PANTHER" id="PTHR24421">
    <property type="entry name" value="NITRATE/NITRITE SENSOR PROTEIN NARX-RELATED"/>
    <property type="match status" value="1"/>
</dbReference>
<reference evidence="7" key="2">
    <citation type="submission" date="2015-05" db="EMBL/GenBank/DDBJ databases">
        <title>Complete genome sequence of Corynebacterium mustelae DSM 45274, isolated from various tissues of a male ferret with lethal sepsis.</title>
        <authorList>
            <person name="Ruckert C."/>
            <person name="Albersmeier A."/>
            <person name="Winkler A."/>
            <person name="Tauch A."/>
        </authorList>
    </citation>
    <scope>NUCLEOTIDE SEQUENCE [LARGE SCALE GENOMIC DNA]</scope>
    <source>
        <strain evidence="7">DSM 45274</strain>
    </source>
</reference>
<feature type="transmembrane region" description="Helical" evidence="4">
    <location>
        <begin position="78"/>
        <end position="96"/>
    </location>
</feature>
<evidence type="ECO:0000256" key="2">
    <source>
        <dbReference type="ARBA" id="ARBA00022777"/>
    </source>
</evidence>
<evidence type="ECO:0000256" key="4">
    <source>
        <dbReference type="SAM" id="Phobius"/>
    </source>
</evidence>
<reference evidence="6 7" key="1">
    <citation type="journal article" date="2015" name="Genome Announc.">
        <title>Complete Genome Sequence of the Type Strain Corynebacterium mustelae DSM 45274, Isolated from Various Tissues of a Male Ferret with Lethal Sepsis.</title>
        <authorList>
            <person name="Ruckert C."/>
            <person name="Eimer J."/>
            <person name="Winkler A."/>
            <person name="Tauch A."/>
        </authorList>
    </citation>
    <scope>NUCLEOTIDE SEQUENCE [LARGE SCALE GENOMIC DNA]</scope>
    <source>
        <strain evidence="6 7">DSM 45274</strain>
    </source>
</reference>